<dbReference type="AlphaFoldDB" id="A0A268EKN1"/>
<proteinExistence type="predicted"/>
<comment type="caution">
    <text evidence="2">The sequence shown here is derived from an EMBL/GenBank/DDBJ whole genome shotgun (WGS) entry which is preliminary data.</text>
</comment>
<gene>
    <name evidence="2" type="ORF">CHH67_19795</name>
</gene>
<dbReference type="Proteomes" id="UP000215596">
    <property type="component" value="Unassembled WGS sequence"/>
</dbReference>
<evidence type="ECO:0000256" key="1">
    <source>
        <dbReference type="SAM" id="MobiDB-lite"/>
    </source>
</evidence>
<name>A0A268EKN1_9BACL</name>
<evidence type="ECO:0000313" key="3">
    <source>
        <dbReference type="Proteomes" id="UP000215596"/>
    </source>
</evidence>
<dbReference type="RefSeq" id="WP_095267088.1">
    <property type="nucleotide sequence ID" value="NZ_NPBY01000063.1"/>
</dbReference>
<feature type="region of interest" description="Disordered" evidence="1">
    <location>
        <begin position="177"/>
        <end position="199"/>
    </location>
</feature>
<evidence type="ECO:0000313" key="2">
    <source>
        <dbReference type="EMBL" id="PAD73680.1"/>
    </source>
</evidence>
<dbReference type="EMBL" id="NPBY01000063">
    <property type="protein sequence ID" value="PAD73680.1"/>
    <property type="molecule type" value="Genomic_DNA"/>
</dbReference>
<accession>A0A268EKN1</accession>
<sequence length="199" mass="22994">MGRNGKPIGLHLAEGNPNRLTKEEIRQRQESEIKLGKTELDKLKPPEYVKSDTIAYKQWKDCLKEYKAAAQQGVELLTSSDVGLLAMYCKTYSEYERLLKQYQRIEKIAINEDVLLEYFEKFEEANEFEARAQMYLSQLASIEGILKIETAINKKMDMLLKMQDRLFLNPLAKIKNVPKPKKEDKPPSKFGRFGANRSG</sequence>
<organism evidence="2 3">
    <name type="scientific">Paenibacillus campinasensis</name>
    <dbReference type="NCBI Taxonomy" id="66347"/>
    <lineage>
        <taxon>Bacteria</taxon>
        <taxon>Bacillati</taxon>
        <taxon>Bacillota</taxon>
        <taxon>Bacilli</taxon>
        <taxon>Bacillales</taxon>
        <taxon>Paenibacillaceae</taxon>
        <taxon>Paenibacillus</taxon>
    </lineage>
</organism>
<dbReference type="OrthoDB" id="6010489at2"/>
<reference evidence="2 3" key="1">
    <citation type="submission" date="2017-07" db="EMBL/GenBank/DDBJ databases">
        <title>Isolation and whole genome analysis of endospore-forming bacteria from heroin.</title>
        <authorList>
            <person name="Kalinowski J."/>
            <person name="Ahrens B."/>
            <person name="Al-Dilaimi A."/>
            <person name="Winkler A."/>
            <person name="Wibberg D."/>
            <person name="Schleenbecker U."/>
            <person name="Ruckert C."/>
            <person name="Wolfel R."/>
            <person name="Grass G."/>
        </authorList>
    </citation>
    <scope>NUCLEOTIDE SEQUENCE [LARGE SCALE GENOMIC DNA]</scope>
    <source>
        <strain evidence="2 3">7537-G1</strain>
    </source>
</reference>
<protein>
    <submittedName>
        <fullName evidence="2">Terminase</fullName>
    </submittedName>
</protein>